<evidence type="ECO:0008006" key="6">
    <source>
        <dbReference type="Google" id="ProtNLM"/>
    </source>
</evidence>
<dbReference type="Pfam" id="PF13409">
    <property type="entry name" value="GST_N_2"/>
    <property type="match status" value="1"/>
</dbReference>
<dbReference type="SUPFAM" id="SSF52833">
    <property type="entry name" value="Thioredoxin-like"/>
    <property type="match status" value="1"/>
</dbReference>
<comment type="caution">
    <text evidence="4">The sequence shown here is derived from an EMBL/GenBank/DDBJ whole genome shotgun (WGS) entry which is preliminary data.</text>
</comment>
<evidence type="ECO:0000313" key="4">
    <source>
        <dbReference type="EMBL" id="KAG8466248.1"/>
    </source>
</evidence>
<feature type="domain" description="GST N-terminal" evidence="2">
    <location>
        <begin position="3"/>
        <end position="88"/>
    </location>
</feature>
<gene>
    <name evidence="4" type="ORF">KFE25_002004</name>
</gene>
<name>A0A8J5XFN2_DIALT</name>
<feature type="domain" description="GST C-terminal" evidence="3">
    <location>
        <begin position="93"/>
        <end position="235"/>
    </location>
</feature>
<proteinExistence type="inferred from homology"/>
<protein>
    <recommendedName>
        <fullName evidence="6">Glutathione S-transferase</fullName>
    </recommendedName>
</protein>
<keyword evidence="5" id="KW-1185">Reference proteome</keyword>
<dbReference type="PROSITE" id="PS50404">
    <property type="entry name" value="GST_NTER"/>
    <property type="match status" value="1"/>
</dbReference>
<dbReference type="PROSITE" id="PS50405">
    <property type="entry name" value="GST_CTER"/>
    <property type="match status" value="1"/>
</dbReference>
<evidence type="ECO:0000259" key="2">
    <source>
        <dbReference type="PROSITE" id="PS50404"/>
    </source>
</evidence>
<evidence type="ECO:0000313" key="5">
    <source>
        <dbReference type="Proteomes" id="UP000751190"/>
    </source>
</evidence>
<organism evidence="4 5">
    <name type="scientific">Diacronema lutheri</name>
    <name type="common">Unicellular marine alga</name>
    <name type="synonym">Monochrysis lutheri</name>
    <dbReference type="NCBI Taxonomy" id="2081491"/>
    <lineage>
        <taxon>Eukaryota</taxon>
        <taxon>Haptista</taxon>
        <taxon>Haptophyta</taxon>
        <taxon>Pavlovophyceae</taxon>
        <taxon>Pavlovales</taxon>
        <taxon>Pavlovaceae</taxon>
        <taxon>Diacronema</taxon>
    </lineage>
</organism>
<dbReference type="InterPro" id="IPR036282">
    <property type="entry name" value="Glutathione-S-Trfase_C_sf"/>
</dbReference>
<dbReference type="AlphaFoldDB" id="A0A8J5XFN2"/>
<dbReference type="SUPFAM" id="SSF47616">
    <property type="entry name" value="GST C-terminal domain-like"/>
    <property type="match status" value="1"/>
</dbReference>
<accession>A0A8J5XFN2</accession>
<evidence type="ECO:0000259" key="3">
    <source>
        <dbReference type="PROSITE" id="PS50405"/>
    </source>
</evidence>
<dbReference type="SFLD" id="SFLDG00358">
    <property type="entry name" value="Main_(cytGST)"/>
    <property type="match status" value="1"/>
</dbReference>
<dbReference type="Pfam" id="PF13410">
    <property type="entry name" value="GST_C_2"/>
    <property type="match status" value="1"/>
</dbReference>
<dbReference type="InterPro" id="IPR004045">
    <property type="entry name" value="Glutathione_S-Trfase_N"/>
</dbReference>
<dbReference type="Proteomes" id="UP000751190">
    <property type="component" value="Unassembled WGS sequence"/>
</dbReference>
<dbReference type="PANTHER" id="PTHR44051:SF19">
    <property type="entry name" value="DISULFIDE-BOND OXIDOREDUCTASE YFCG"/>
    <property type="match status" value="1"/>
</dbReference>
<dbReference type="Gene3D" id="3.40.30.10">
    <property type="entry name" value="Glutaredoxin"/>
    <property type="match status" value="1"/>
</dbReference>
<dbReference type="InterPro" id="IPR010987">
    <property type="entry name" value="Glutathione-S-Trfase_C-like"/>
</dbReference>
<dbReference type="SFLD" id="SFLDS00019">
    <property type="entry name" value="Glutathione_Transferase_(cytos"/>
    <property type="match status" value="1"/>
</dbReference>
<dbReference type="PANTHER" id="PTHR44051">
    <property type="entry name" value="GLUTATHIONE S-TRANSFERASE-RELATED"/>
    <property type="match status" value="1"/>
</dbReference>
<dbReference type="Gene3D" id="1.20.1050.10">
    <property type="match status" value="1"/>
</dbReference>
<dbReference type="InterPro" id="IPR040079">
    <property type="entry name" value="Glutathione_S-Trfase"/>
</dbReference>
<dbReference type="OrthoDB" id="249703at2759"/>
<evidence type="ECO:0000256" key="1">
    <source>
        <dbReference type="ARBA" id="ARBA00007409"/>
    </source>
</evidence>
<reference evidence="4" key="1">
    <citation type="submission" date="2021-05" db="EMBL/GenBank/DDBJ databases">
        <title>The genome of the haptophyte Pavlova lutheri (Diacronema luteri, Pavlovales) - a model for lipid biosynthesis in eukaryotic algae.</title>
        <authorList>
            <person name="Hulatt C.J."/>
            <person name="Posewitz M.C."/>
        </authorList>
    </citation>
    <scope>NUCLEOTIDE SEQUENCE</scope>
    <source>
        <strain evidence="4">NIVA-4/92</strain>
    </source>
</reference>
<comment type="similarity">
    <text evidence="1">Belongs to the GST superfamily.</text>
</comment>
<dbReference type="InterPro" id="IPR036249">
    <property type="entry name" value="Thioredoxin-like_sf"/>
</dbReference>
<sequence length="235" mass="25557">MALSRIVVYGPTTSRVGKILWTVGEAGAQYERDERSIAALKADSEYMRIQPKGTVPTLVCEMAGAPPFVVNESNSAVAYLASKLSPGGLYPATAEGVANAWQWLEWGESSVAASQSPVWFGLVKRGGYPPGTPLRVERGPDGHASVVNDKSVAALLRVWSTLERHLASDGRTFVQGDRLTMADVTVGVHANRLFHIPPDAIGVDVRASMPRTHDYYQRLCERVPYRAHVLPFGMP</sequence>
<dbReference type="EMBL" id="JAGTXO010000008">
    <property type="protein sequence ID" value="KAG8466248.1"/>
    <property type="molecule type" value="Genomic_DNA"/>
</dbReference>